<feature type="transmembrane region" description="Helical" evidence="1">
    <location>
        <begin position="6"/>
        <end position="28"/>
    </location>
</feature>
<dbReference type="Proteomes" id="UP000076842">
    <property type="component" value="Unassembled WGS sequence"/>
</dbReference>
<dbReference type="AlphaFoldDB" id="A0A165EMQ4"/>
<sequence>MASSAATTSIVLILGVGAFLIFALTLTLHYMRSHKPSQFQLSPYALAASAGDQQLSSYEAAAKDAAPPLSPYCSRAATVTVVALPPPVIVRSRPPPVYGMWETPQLMA</sequence>
<keyword evidence="1" id="KW-1133">Transmembrane helix</keyword>
<dbReference type="InParanoid" id="A0A165EMQ4"/>
<evidence type="ECO:0000313" key="3">
    <source>
        <dbReference type="Proteomes" id="UP000076842"/>
    </source>
</evidence>
<organism evidence="2 3">
    <name type="scientific">Calocera cornea HHB12733</name>
    <dbReference type="NCBI Taxonomy" id="1353952"/>
    <lineage>
        <taxon>Eukaryota</taxon>
        <taxon>Fungi</taxon>
        <taxon>Dikarya</taxon>
        <taxon>Basidiomycota</taxon>
        <taxon>Agaricomycotina</taxon>
        <taxon>Dacrymycetes</taxon>
        <taxon>Dacrymycetales</taxon>
        <taxon>Dacrymycetaceae</taxon>
        <taxon>Calocera</taxon>
    </lineage>
</organism>
<dbReference type="EMBL" id="KV424000">
    <property type="protein sequence ID" value="KZT55171.1"/>
    <property type="molecule type" value="Genomic_DNA"/>
</dbReference>
<reference evidence="2 3" key="1">
    <citation type="journal article" date="2016" name="Mol. Biol. Evol.">
        <title>Comparative Genomics of Early-Diverging Mushroom-Forming Fungi Provides Insights into the Origins of Lignocellulose Decay Capabilities.</title>
        <authorList>
            <person name="Nagy L.G."/>
            <person name="Riley R."/>
            <person name="Tritt A."/>
            <person name="Adam C."/>
            <person name="Daum C."/>
            <person name="Floudas D."/>
            <person name="Sun H."/>
            <person name="Yadav J.S."/>
            <person name="Pangilinan J."/>
            <person name="Larsson K.H."/>
            <person name="Matsuura K."/>
            <person name="Barry K."/>
            <person name="Labutti K."/>
            <person name="Kuo R."/>
            <person name="Ohm R.A."/>
            <person name="Bhattacharya S.S."/>
            <person name="Shirouzu T."/>
            <person name="Yoshinaga Y."/>
            <person name="Martin F.M."/>
            <person name="Grigoriev I.V."/>
            <person name="Hibbett D.S."/>
        </authorList>
    </citation>
    <scope>NUCLEOTIDE SEQUENCE [LARGE SCALE GENOMIC DNA]</scope>
    <source>
        <strain evidence="2 3">HHB12733</strain>
    </source>
</reference>
<keyword evidence="1" id="KW-0472">Membrane</keyword>
<name>A0A165EMQ4_9BASI</name>
<keyword evidence="1" id="KW-0812">Transmembrane</keyword>
<evidence type="ECO:0000313" key="2">
    <source>
        <dbReference type="EMBL" id="KZT55171.1"/>
    </source>
</evidence>
<gene>
    <name evidence="2" type="ORF">CALCODRAFT_510305</name>
</gene>
<evidence type="ECO:0000256" key="1">
    <source>
        <dbReference type="SAM" id="Phobius"/>
    </source>
</evidence>
<keyword evidence="3" id="KW-1185">Reference proteome</keyword>
<accession>A0A165EMQ4</accession>
<proteinExistence type="predicted"/>
<protein>
    <submittedName>
        <fullName evidence="2">Uncharacterized protein</fullName>
    </submittedName>
</protein>